<dbReference type="Proteomes" id="UP001363151">
    <property type="component" value="Unassembled WGS sequence"/>
</dbReference>
<gene>
    <name evidence="1" type="ORF">SO694_00189047</name>
</gene>
<organism evidence="1 2">
    <name type="scientific">Aureococcus anophagefferens</name>
    <name type="common">Harmful bloom alga</name>
    <dbReference type="NCBI Taxonomy" id="44056"/>
    <lineage>
        <taxon>Eukaryota</taxon>
        <taxon>Sar</taxon>
        <taxon>Stramenopiles</taxon>
        <taxon>Ochrophyta</taxon>
        <taxon>Pelagophyceae</taxon>
        <taxon>Pelagomonadales</taxon>
        <taxon>Pelagomonadaceae</taxon>
        <taxon>Aureococcus</taxon>
    </lineage>
</organism>
<evidence type="ECO:0000313" key="1">
    <source>
        <dbReference type="EMBL" id="KAK7230408.1"/>
    </source>
</evidence>
<name>A0ABR1FGJ7_AURAN</name>
<dbReference type="EMBL" id="JBBJCI010000434">
    <property type="protein sequence ID" value="KAK7230408.1"/>
    <property type="molecule type" value="Genomic_DNA"/>
</dbReference>
<sequence length="282" mass="29376">MSSLEQPAAPAKHSVLMIAEDLPCGGKTLKATLPAGKACGASTLLKLFAKRFALDWAALALRPPEGALLLAGDRVVFGDELSVFTVVLAPAPEAAEPLSAHATVAVYDGAAGGRATFRVARYLRYAAVAPHHAEGLQETFAFDVAAADAQTRELADETTAALSAVVAAIPAGARVELEWVQLAMPGRPRRVVRQVQKLEALTEAAEAALAKRYPAPRLMMRKEEVAKGAVFELEGCTCAACSVHRSVTVSTLGFFGFFAQASAGAADRKQSAGARASFAACA</sequence>
<reference evidence="1 2" key="1">
    <citation type="submission" date="2024-03" db="EMBL/GenBank/DDBJ databases">
        <title>Aureococcus anophagefferens CCMP1851 and Kratosvirus quantuckense: Draft genome of a second virus-susceptible host strain in the model system.</title>
        <authorList>
            <person name="Chase E."/>
            <person name="Truchon A.R."/>
            <person name="Schepens W."/>
            <person name="Wilhelm S.W."/>
        </authorList>
    </citation>
    <scope>NUCLEOTIDE SEQUENCE [LARGE SCALE GENOMIC DNA]</scope>
    <source>
        <strain evidence="1 2">CCMP1851</strain>
    </source>
</reference>
<accession>A0ABR1FGJ7</accession>
<keyword evidence="2" id="KW-1185">Reference proteome</keyword>
<proteinExistence type="predicted"/>
<protein>
    <submittedName>
        <fullName evidence="1">Uncharacterized protein</fullName>
    </submittedName>
</protein>
<evidence type="ECO:0000313" key="2">
    <source>
        <dbReference type="Proteomes" id="UP001363151"/>
    </source>
</evidence>
<comment type="caution">
    <text evidence="1">The sequence shown here is derived from an EMBL/GenBank/DDBJ whole genome shotgun (WGS) entry which is preliminary data.</text>
</comment>